<dbReference type="InterPro" id="IPR035979">
    <property type="entry name" value="RBD_domain_sf"/>
</dbReference>
<dbReference type="InterPro" id="IPR036928">
    <property type="entry name" value="AS_sf"/>
</dbReference>
<organism evidence="2 3">
    <name type="scientific">Gossypium tomentosum</name>
    <name type="common">Hawaiian cotton</name>
    <name type="synonym">Gossypium sandvicense</name>
    <dbReference type="NCBI Taxonomy" id="34277"/>
    <lineage>
        <taxon>Eukaryota</taxon>
        <taxon>Viridiplantae</taxon>
        <taxon>Streptophyta</taxon>
        <taxon>Embryophyta</taxon>
        <taxon>Tracheophyta</taxon>
        <taxon>Spermatophyta</taxon>
        <taxon>Magnoliopsida</taxon>
        <taxon>eudicotyledons</taxon>
        <taxon>Gunneridae</taxon>
        <taxon>Pentapetalae</taxon>
        <taxon>rosids</taxon>
        <taxon>malvids</taxon>
        <taxon>Malvales</taxon>
        <taxon>Malvaceae</taxon>
        <taxon>Malvoideae</taxon>
        <taxon>Gossypium</taxon>
    </lineage>
</organism>
<dbReference type="Proteomes" id="UP000322667">
    <property type="component" value="Chromosome D06"/>
</dbReference>
<sequence length="108" mass="11653">MHVHLRKFTSNSNLVLRVTILTDKFGQPKGFSYVESVEVDAVQSALLLNEPELHCHQMQVINSEPVSGGSAASVSTWECVVSPGSDTCGSVRQTSLFCGQVGLKPDYA</sequence>
<dbReference type="SUPFAM" id="SSF54928">
    <property type="entry name" value="RNA-binding domain, RBD"/>
    <property type="match status" value="1"/>
</dbReference>
<dbReference type="Gene3D" id="3.90.1300.10">
    <property type="entry name" value="Amidase signature (AS) domain"/>
    <property type="match status" value="1"/>
</dbReference>
<dbReference type="AlphaFoldDB" id="A0A5D2KMG3"/>
<evidence type="ECO:0000313" key="2">
    <source>
        <dbReference type="EMBL" id="TYH68034.1"/>
    </source>
</evidence>
<proteinExistence type="predicted"/>
<dbReference type="Pfam" id="PF01425">
    <property type="entry name" value="Amidase"/>
    <property type="match status" value="1"/>
</dbReference>
<dbReference type="InterPro" id="IPR023631">
    <property type="entry name" value="Amidase_dom"/>
</dbReference>
<accession>A0A5D2KMG3</accession>
<keyword evidence="3" id="KW-1185">Reference proteome</keyword>
<dbReference type="GO" id="GO:0003676">
    <property type="term" value="F:nucleic acid binding"/>
    <property type="evidence" value="ECO:0007669"/>
    <property type="project" value="InterPro"/>
</dbReference>
<evidence type="ECO:0000259" key="1">
    <source>
        <dbReference type="Pfam" id="PF01425"/>
    </source>
</evidence>
<name>A0A5D2KMG3_GOSTO</name>
<evidence type="ECO:0000313" key="3">
    <source>
        <dbReference type="Proteomes" id="UP000322667"/>
    </source>
</evidence>
<gene>
    <name evidence="2" type="ORF">ES332_D06G230700v1</name>
</gene>
<reference evidence="2 3" key="1">
    <citation type="submission" date="2019-07" db="EMBL/GenBank/DDBJ databases">
        <title>WGS assembly of Gossypium tomentosum.</title>
        <authorList>
            <person name="Chen Z.J."/>
            <person name="Sreedasyam A."/>
            <person name="Ando A."/>
            <person name="Song Q."/>
            <person name="De L."/>
            <person name="Hulse-Kemp A."/>
            <person name="Ding M."/>
            <person name="Ye W."/>
            <person name="Kirkbride R."/>
            <person name="Jenkins J."/>
            <person name="Plott C."/>
            <person name="Lovell J."/>
            <person name="Lin Y.-M."/>
            <person name="Vaughn R."/>
            <person name="Liu B."/>
            <person name="Li W."/>
            <person name="Simpson S."/>
            <person name="Scheffler B."/>
            <person name="Saski C."/>
            <person name="Grover C."/>
            <person name="Hu G."/>
            <person name="Conover J."/>
            <person name="Carlson J."/>
            <person name="Shu S."/>
            <person name="Boston L."/>
            <person name="Williams M."/>
            <person name="Peterson D."/>
            <person name="Mcgee K."/>
            <person name="Jones D."/>
            <person name="Wendel J."/>
            <person name="Stelly D."/>
            <person name="Grimwood J."/>
            <person name="Schmutz J."/>
        </authorList>
    </citation>
    <scope>NUCLEOTIDE SEQUENCE [LARGE SCALE GENOMIC DNA]</scope>
    <source>
        <strain evidence="2">7179.01</strain>
    </source>
</reference>
<dbReference type="Gene3D" id="3.30.70.330">
    <property type="match status" value="1"/>
</dbReference>
<feature type="domain" description="Amidase" evidence="1">
    <location>
        <begin position="67"/>
        <end position="107"/>
    </location>
</feature>
<dbReference type="SUPFAM" id="SSF75304">
    <property type="entry name" value="Amidase signature (AS) enzymes"/>
    <property type="match status" value="1"/>
</dbReference>
<dbReference type="InterPro" id="IPR012677">
    <property type="entry name" value="Nucleotide-bd_a/b_plait_sf"/>
</dbReference>
<protein>
    <recommendedName>
        <fullName evidence="1">Amidase domain-containing protein</fullName>
    </recommendedName>
</protein>
<dbReference type="EMBL" id="CM017628">
    <property type="protein sequence ID" value="TYH68034.1"/>
    <property type="molecule type" value="Genomic_DNA"/>
</dbReference>